<keyword evidence="1" id="KW-0472">Membrane</keyword>
<protein>
    <submittedName>
        <fullName evidence="2">Uncharacterized protein</fullName>
    </submittedName>
</protein>
<name>A0AAI9XG14_9PEZI</name>
<comment type="caution">
    <text evidence="2">The sequence shown here is derived from an EMBL/GenBank/DDBJ whole genome shotgun (WGS) entry which is preliminary data.</text>
</comment>
<keyword evidence="1" id="KW-1133">Transmembrane helix</keyword>
<dbReference type="Proteomes" id="UP001239213">
    <property type="component" value="Unassembled WGS sequence"/>
</dbReference>
<accession>A0AAI9XG14</accession>
<feature type="transmembrane region" description="Helical" evidence="1">
    <location>
        <begin position="43"/>
        <end position="62"/>
    </location>
</feature>
<sequence length="125" mass="13698">MTGDAFWLSSPSSFNVGLDSPQLAAAQVTLAALAPWWEQWQTIVLWSAGLFAHLLLLAGARVETRTTGHDRRCLTCQSSTRFPISAPYQCGIDGESELRTRADVPSNSSRFRIILANEQSDECIG</sequence>
<evidence type="ECO:0000256" key="1">
    <source>
        <dbReference type="SAM" id="Phobius"/>
    </source>
</evidence>
<dbReference type="EMBL" id="MPDP01000311">
    <property type="protein sequence ID" value="KAK1448149.1"/>
    <property type="molecule type" value="Genomic_DNA"/>
</dbReference>
<keyword evidence="3" id="KW-1185">Reference proteome</keyword>
<organism evidence="2 3">
    <name type="scientific">Colletotrichum cuscutae</name>
    <dbReference type="NCBI Taxonomy" id="1209917"/>
    <lineage>
        <taxon>Eukaryota</taxon>
        <taxon>Fungi</taxon>
        <taxon>Dikarya</taxon>
        <taxon>Ascomycota</taxon>
        <taxon>Pezizomycotina</taxon>
        <taxon>Sordariomycetes</taxon>
        <taxon>Hypocreomycetidae</taxon>
        <taxon>Glomerellales</taxon>
        <taxon>Glomerellaceae</taxon>
        <taxon>Colletotrichum</taxon>
        <taxon>Colletotrichum acutatum species complex</taxon>
    </lineage>
</organism>
<proteinExistence type="predicted"/>
<gene>
    <name evidence="2" type="ORF">CCUS01_11893</name>
</gene>
<dbReference type="AlphaFoldDB" id="A0AAI9XG14"/>
<reference evidence="2" key="1">
    <citation type="submission" date="2016-11" db="EMBL/GenBank/DDBJ databases">
        <title>The genome sequence of Colletotrichum cuscutae.</title>
        <authorList>
            <person name="Baroncelli R."/>
        </authorList>
    </citation>
    <scope>NUCLEOTIDE SEQUENCE</scope>
    <source>
        <strain evidence="2">IMI 304802</strain>
    </source>
</reference>
<keyword evidence="1" id="KW-0812">Transmembrane</keyword>
<evidence type="ECO:0000313" key="2">
    <source>
        <dbReference type="EMBL" id="KAK1448149.1"/>
    </source>
</evidence>
<evidence type="ECO:0000313" key="3">
    <source>
        <dbReference type="Proteomes" id="UP001239213"/>
    </source>
</evidence>